<dbReference type="OrthoDB" id="6105938at2759"/>
<dbReference type="EMBL" id="JADCNL010000005">
    <property type="protein sequence ID" value="KAG0481518.1"/>
    <property type="molecule type" value="Genomic_DNA"/>
</dbReference>
<dbReference type="AlphaFoldDB" id="A0A835R7X7"/>
<keyword evidence="6" id="KW-0413">Isomerase</keyword>
<proteinExistence type="inferred from homology"/>
<dbReference type="InterPro" id="IPR002130">
    <property type="entry name" value="Cyclophilin-type_PPIase_dom"/>
</dbReference>
<evidence type="ECO:0000256" key="2">
    <source>
        <dbReference type="ARBA" id="ARBA00002388"/>
    </source>
</evidence>
<keyword evidence="6" id="KW-0697">Rotamase</keyword>
<evidence type="ECO:0000256" key="3">
    <source>
        <dbReference type="ARBA" id="ARBA00007365"/>
    </source>
</evidence>
<dbReference type="SUPFAM" id="SSF50891">
    <property type="entry name" value="Cyclophilin-like"/>
    <property type="match status" value="1"/>
</dbReference>
<protein>
    <recommendedName>
        <fullName evidence="4">peptidylprolyl isomerase</fullName>
        <ecNumber evidence="4">5.2.1.8</ecNumber>
    </recommendedName>
</protein>
<dbReference type="PRINTS" id="PR00153">
    <property type="entry name" value="CSAPPISMRASE"/>
</dbReference>
<keyword evidence="7" id="KW-0143">Chaperone</keyword>
<comment type="caution">
    <text evidence="10">The sequence shown here is derived from an EMBL/GenBank/DDBJ whole genome shotgun (WGS) entry which is preliminary data.</text>
</comment>
<dbReference type="Proteomes" id="UP000636800">
    <property type="component" value="Chromosome 5"/>
</dbReference>
<evidence type="ECO:0000256" key="6">
    <source>
        <dbReference type="ARBA" id="ARBA00023110"/>
    </source>
</evidence>
<evidence type="ECO:0000256" key="4">
    <source>
        <dbReference type="ARBA" id="ARBA00013194"/>
    </source>
</evidence>
<dbReference type="PROSITE" id="PS50072">
    <property type="entry name" value="CSA_PPIASE_2"/>
    <property type="match status" value="1"/>
</dbReference>
<reference evidence="10 11" key="1">
    <citation type="journal article" date="2020" name="Nat. Food">
        <title>A phased Vanilla planifolia genome enables genetic improvement of flavour and production.</title>
        <authorList>
            <person name="Hasing T."/>
            <person name="Tang H."/>
            <person name="Brym M."/>
            <person name="Khazi F."/>
            <person name="Huang T."/>
            <person name="Chambers A.H."/>
        </authorList>
    </citation>
    <scope>NUCLEOTIDE SEQUENCE [LARGE SCALE GENOMIC DNA]</scope>
    <source>
        <tissue evidence="10">Leaf</tissue>
    </source>
</reference>
<dbReference type="PANTHER" id="PTHR47269:SF1">
    <property type="entry name" value="PEPTIDYL-PROLYL CIS-TRANS ISOMERASE CYP21-4"/>
    <property type="match status" value="1"/>
</dbReference>
<evidence type="ECO:0000313" key="11">
    <source>
        <dbReference type="Proteomes" id="UP000636800"/>
    </source>
</evidence>
<organism evidence="10 11">
    <name type="scientific">Vanilla planifolia</name>
    <name type="common">Vanilla</name>
    <dbReference type="NCBI Taxonomy" id="51239"/>
    <lineage>
        <taxon>Eukaryota</taxon>
        <taxon>Viridiplantae</taxon>
        <taxon>Streptophyta</taxon>
        <taxon>Embryophyta</taxon>
        <taxon>Tracheophyta</taxon>
        <taxon>Spermatophyta</taxon>
        <taxon>Magnoliopsida</taxon>
        <taxon>Liliopsida</taxon>
        <taxon>Asparagales</taxon>
        <taxon>Orchidaceae</taxon>
        <taxon>Vanilloideae</taxon>
        <taxon>Vanilleae</taxon>
        <taxon>Vanilla</taxon>
    </lineage>
</organism>
<evidence type="ECO:0000256" key="5">
    <source>
        <dbReference type="ARBA" id="ARBA00022946"/>
    </source>
</evidence>
<gene>
    <name evidence="10" type="ORF">HPP92_012376</name>
</gene>
<dbReference type="Pfam" id="PF00160">
    <property type="entry name" value="Pro_isomerase"/>
    <property type="match status" value="1"/>
</dbReference>
<accession>A0A835R7X7</accession>
<dbReference type="PANTHER" id="PTHR47269">
    <property type="entry name" value="PEPTIDYL-PROLYL CIS-TRANS ISOMERASE CYP21-4"/>
    <property type="match status" value="1"/>
</dbReference>
<dbReference type="CDD" id="cd00317">
    <property type="entry name" value="cyclophilin"/>
    <property type="match status" value="1"/>
</dbReference>
<comment type="catalytic activity">
    <reaction evidence="1">
        <text>[protein]-peptidylproline (omega=180) = [protein]-peptidylproline (omega=0)</text>
        <dbReference type="Rhea" id="RHEA:16237"/>
        <dbReference type="Rhea" id="RHEA-COMP:10747"/>
        <dbReference type="Rhea" id="RHEA-COMP:10748"/>
        <dbReference type="ChEBI" id="CHEBI:83833"/>
        <dbReference type="ChEBI" id="CHEBI:83834"/>
        <dbReference type="EC" id="5.2.1.8"/>
    </reaction>
</comment>
<evidence type="ECO:0000256" key="7">
    <source>
        <dbReference type="ARBA" id="ARBA00023186"/>
    </source>
</evidence>
<evidence type="ECO:0000256" key="8">
    <source>
        <dbReference type="SAM" id="MobiDB-lite"/>
    </source>
</evidence>
<dbReference type="InterPro" id="IPR029000">
    <property type="entry name" value="Cyclophilin-like_dom_sf"/>
</dbReference>
<dbReference type="EC" id="5.2.1.8" evidence="4"/>
<dbReference type="Gene3D" id="2.40.100.10">
    <property type="entry name" value="Cyclophilin-like"/>
    <property type="match status" value="1"/>
</dbReference>
<comment type="similarity">
    <text evidence="3">Belongs to the cyclophilin-type PPIase family.</text>
</comment>
<name>A0A835R7X7_VANPL</name>
<feature type="domain" description="PPIase cyclophilin-type" evidence="9">
    <location>
        <begin position="164"/>
        <end position="317"/>
    </location>
</feature>
<evidence type="ECO:0000313" key="10">
    <source>
        <dbReference type="EMBL" id="KAG0481518.1"/>
    </source>
</evidence>
<sequence>MDRLKGLSSSSAERSRGRRKSTQDGGGEEKAGNWRLAGVITGMSTGCEAFVGRFKGANKYFVSFCISVFVRDLVPASCLCPVADIAGLGLFLGCLEDEGEGTSEKTCLTRGVIKENLWPESNLKLCFFRVKRRRAQLKSSNQLGNALKNSQHSENSEPLKKFDLPSYAVLETTKGSITVELLKDSSPEVVDKFLDLYQKGYFKGMHFHRVIKHFVIQGGDPQNPGAAEEWTLRAKPHDQLETSPKHEAFMLGTSKIKHNAKGFELFITTAPIHDLNDKLDVFGRVIKGEDVVQEIEEVDTDERYHPRSVIEIVNITLKQEP</sequence>
<feature type="region of interest" description="Disordered" evidence="8">
    <location>
        <begin position="1"/>
        <end position="30"/>
    </location>
</feature>
<comment type="function">
    <text evidence="2">PPIases accelerate the folding of proteins. It catalyzes the cis-trans isomerization of proline imidic peptide bonds in oligopeptides.</text>
</comment>
<evidence type="ECO:0000259" key="9">
    <source>
        <dbReference type="PROSITE" id="PS50072"/>
    </source>
</evidence>
<keyword evidence="11" id="KW-1185">Reference proteome</keyword>
<dbReference type="FunFam" id="2.40.100.10:FF:000074">
    <property type="entry name" value="Peptidyl-prolyl cis-trans isomerase"/>
    <property type="match status" value="1"/>
</dbReference>
<dbReference type="GO" id="GO:0003755">
    <property type="term" value="F:peptidyl-prolyl cis-trans isomerase activity"/>
    <property type="evidence" value="ECO:0007669"/>
    <property type="project" value="UniProtKB-KW"/>
</dbReference>
<evidence type="ECO:0000256" key="1">
    <source>
        <dbReference type="ARBA" id="ARBA00000971"/>
    </source>
</evidence>
<keyword evidence="5" id="KW-0809">Transit peptide</keyword>